<feature type="region of interest" description="Disordered" evidence="1">
    <location>
        <begin position="368"/>
        <end position="435"/>
    </location>
</feature>
<evidence type="ECO:0000313" key="2">
    <source>
        <dbReference type="EMBL" id="KAK7904304.1"/>
    </source>
</evidence>
<name>A0AAW0NR18_9GOBI</name>
<keyword evidence="3" id="KW-1185">Reference proteome</keyword>
<feature type="region of interest" description="Disordered" evidence="1">
    <location>
        <begin position="242"/>
        <end position="278"/>
    </location>
</feature>
<protein>
    <submittedName>
        <fullName evidence="2">Uncharacterized protein</fullName>
    </submittedName>
</protein>
<feature type="compositionally biased region" description="Low complexity" evidence="1">
    <location>
        <begin position="94"/>
        <end position="108"/>
    </location>
</feature>
<dbReference type="PANTHER" id="PTHR15578">
    <property type="entry name" value="CHROMOSOME 8 C22ORF31 HOMOLOG"/>
    <property type="match status" value="1"/>
</dbReference>
<feature type="compositionally biased region" description="Polar residues" evidence="1">
    <location>
        <begin position="15"/>
        <end position="26"/>
    </location>
</feature>
<dbReference type="EMBL" id="JBBPFD010000012">
    <property type="protein sequence ID" value="KAK7904304.1"/>
    <property type="molecule type" value="Genomic_DNA"/>
</dbReference>
<gene>
    <name evidence="2" type="ORF">WMY93_016911</name>
</gene>
<proteinExistence type="predicted"/>
<dbReference type="InterPro" id="IPR028970">
    <property type="entry name" value="DUF4662"/>
</dbReference>
<organism evidence="2 3">
    <name type="scientific">Mugilogobius chulae</name>
    <name type="common">yellowstripe goby</name>
    <dbReference type="NCBI Taxonomy" id="88201"/>
    <lineage>
        <taxon>Eukaryota</taxon>
        <taxon>Metazoa</taxon>
        <taxon>Chordata</taxon>
        <taxon>Craniata</taxon>
        <taxon>Vertebrata</taxon>
        <taxon>Euteleostomi</taxon>
        <taxon>Actinopterygii</taxon>
        <taxon>Neopterygii</taxon>
        <taxon>Teleostei</taxon>
        <taxon>Neoteleostei</taxon>
        <taxon>Acanthomorphata</taxon>
        <taxon>Gobiaria</taxon>
        <taxon>Gobiiformes</taxon>
        <taxon>Gobioidei</taxon>
        <taxon>Gobiidae</taxon>
        <taxon>Gobionellinae</taxon>
        <taxon>Mugilogobius</taxon>
    </lineage>
</organism>
<reference evidence="3" key="1">
    <citation type="submission" date="2024-04" db="EMBL/GenBank/DDBJ databases">
        <title>Salinicola lusitanus LLJ914,a marine bacterium isolated from the Okinawa Trough.</title>
        <authorList>
            <person name="Li J."/>
        </authorList>
    </citation>
    <scope>NUCLEOTIDE SEQUENCE [LARGE SCALE GENOMIC DNA]</scope>
</reference>
<feature type="region of interest" description="Disordered" evidence="1">
    <location>
        <begin position="311"/>
        <end position="356"/>
    </location>
</feature>
<sequence length="435" mass="47795">MEQVVSPGQWFDASLTPQDPSEQKPSASPVLGLSSELFVPTQSVSRRSALERKAEKVCPTESSPDSLDSLSLCPDSDRPTPNRSRHAIIPDLVQTQTSSSPQTSALTTNHPSAAAHDSPLLIHGYTVEEYQHRYHSVVDDMLVYSNGRPRPYSLALGRKIKQRLWEKLNRPLVSVVGSVVTSFGELLQFDQVSAKGPFPPLIDVDISGEPTPGKPYHPKKGLQTEQIEPTVSAPVQIEPTVSAPVQIEPTVSAADATQLDCPRKQPRSSNPEPEEPHCKRPFQALAASQSPEEPLSQSSLVLKFTQVQRRKQPTYRVQNVSKPDQFWSPSPESEEESHCKRPFQALAASQSPEEPKTALVLKFTKVHNKKRKSSYSVEDVSKPDQVQTSALETSNAAPDFPRLLGLAPTRPHTGATSHSSSPHLRRSSRKTPMSS</sequence>
<feature type="compositionally biased region" description="Polar residues" evidence="1">
    <location>
        <begin position="384"/>
        <end position="396"/>
    </location>
</feature>
<dbReference type="PANTHER" id="PTHR15578:SF0">
    <property type="entry name" value="CHROMOSOME 22 OPEN READING FRAME 31"/>
    <property type="match status" value="1"/>
</dbReference>
<accession>A0AAW0NR18</accession>
<dbReference type="Proteomes" id="UP001460270">
    <property type="component" value="Unassembled WGS sequence"/>
</dbReference>
<feature type="compositionally biased region" description="Basic and acidic residues" evidence="1">
    <location>
        <begin position="48"/>
        <end position="58"/>
    </location>
</feature>
<evidence type="ECO:0000256" key="1">
    <source>
        <dbReference type="SAM" id="MobiDB-lite"/>
    </source>
</evidence>
<dbReference type="AlphaFoldDB" id="A0AAW0NR18"/>
<evidence type="ECO:0000313" key="3">
    <source>
        <dbReference type="Proteomes" id="UP001460270"/>
    </source>
</evidence>
<feature type="compositionally biased region" description="Low complexity" evidence="1">
    <location>
        <begin position="62"/>
        <end position="74"/>
    </location>
</feature>
<feature type="region of interest" description="Disordered" evidence="1">
    <location>
        <begin position="1"/>
        <end position="115"/>
    </location>
</feature>
<comment type="caution">
    <text evidence="2">The sequence shown here is derived from an EMBL/GenBank/DDBJ whole genome shotgun (WGS) entry which is preliminary data.</text>
</comment>
<dbReference type="Pfam" id="PF15578">
    <property type="entry name" value="DUF4662"/>
    <property type="match status" value="1"/>
</dbReference>